<comment type="caution">
    <text evidence="1">The sequence shown here is derived from an EMBL/GenBank/DDBJ whole genome shotgun (WGS) entry which is preliminary data.</text>
</comment>
<dbReference type="AlphaFoldDB" id="A0A1Q9AKJ2"/>
<gene>
    <name evidence="1" type="ORF">BJF92_08970</name>
</gene>
<accession>A0A1Q9AKJ2</accession>
<dbReference type="Proteomes" id="UP000186143">
    <property type="component" value="Unassembled WGS sequence"/>
</dbReference>
<reference evidence="1 2" key="1">
    <citation type="submission" date="2016-09" db="EMBL/GenBank/DDBJ databases">
        <title>Rhizobium sp. nov., a novel species isolated from the rice rhizosphere.</title>
        <authorList>
            <person name="Zhao J."/>
            <person name="Zhang X."/>
        </authorList>
    </citation>
    <scope>NUCLEOTIDE SEQUENCE [LARGE SCALE GENOMIC DNA]</scope>
    <source>
        <strain evidence="1 2">MH17</strain>
    </source>
</reference>
<evidence type="ECO:0000313" key="1">
    <source>
        <dbReference type="EMBL" id="OLP55763.1"/>
    </source>
</evidence>
<sequence length="60" mass="6560">MEFGQSAEDLPVARVGDLVFAILPRQGGHVLASAWRIARPLDALKRSDFYSHSARIVIPG</sequence>
<dbReference type="EMBL" id="MKIO01000026">
    <property type="protein sequence ID" value="OLP55763.1"/>
    <property type="molecule type" value="Genomic_DNA"/>
</dbReference>
<proteinExistence type="predicted"/>
<protein>
    <submittedName>
        <fullName evidence="1">Uncharacterized protein</fullName>
    </submittedName>
</protein>
<organism evidence="1 2">
    <name type="scientific">Xaviernesmea rhizosphaerae</name>
    <dbReference type="NCBI Taxonomy" id="1672749"/>
    <lineage>
        <taxon>Bacteria</taxon>
        <taxon>Pseudomonadati</taxon>
        <taxon>Pseudomonadota</taxon>
        <taxon>Alphaproteobacteria</taxon>
        <taxon>Hyphomicrobiales</taxon>
        <taxon>Rhizobiaceae</taxon>
        <taxon>Rhizobium/Agrobacterium group</taxon>
        <taxon>Xaviernesmea</taxon>
    </lineage>
</organism>
<evidence type="ECO:0000313" key="2">
    <source>
        <dbReference type="Proteomes" id="UP000186143"/>
    </source>
</evidence>
<name>A0A1Q9AKJ2_9HYPH</name>
<dbReference type="RefSeq" id="WP_075634496.1">
    <property type="nucleotide sequence ID" value="NZ_MKIO01000026.1"/>
</dbReference>